<evidence type="ECO:0000313" key="2">
    <source>
        <dbReference type="Proteomes" id="UP001144471"/>
    </source>
</evidence>
<proteinExistence type="predicted"/>
<keyword evidence="2" id="KW-1185">Reference proteome</keyword>
<reference evidence="1" key="1">
    <citation type="submission" date="2022-12" db="EMBL/GenBank/DDBJ databases">
        <title>Reference genome sequencing for broad-spectrum identification of bacterial and archaeal isolates by mass spectrometry.</title>
        <authorList>
            <person name="Sekiguchi Y."/>
            <person name="Tourlousse D.M."/>
        </authorList>
    </citation>
    <scope>NUCLEOTIDE SEQUENCE</scope>
    <source>
        <strain evidence="1">10succ1</strain>
    </source>
</reference>
<dbReference type="EMBL" id="BSDY01000002">
    <property type="protein sequence ID" value="GLI55126.1"/>
    <property type="molecule type" value="Genomic_DNA"/>
</dbReference>
<dbReference type="Proteomes" id="UP001144471">
    <property type="component" value="Unassembled WGS sequence"/>
</dbReference>
<dbReference type="RefSeq" id="WP_281833390.1">
    <property type="nucleotide sequence ID" value="NZ_BSDY01000002.1"/>
</dbReference>
<dbReference type="Gene3D" id="2.40.50.540">
    <property type="match status" value="1"/>
</dbReference>
<dbReference type="PROSITE" id="PS51257">
    <property type="entry name" value="PROKAR_LIPOPROTEIN"/>
    <property type="match status" value="1"/>
</dbReference>
<name>A0A9W6LLB0_9FUSO</name>
<comment type="caution">
    <text evidence="1">The sequence shown here is derived from an EMBL/GenBank/DDBJ whole genome shotgun (WGS) entry which is preliminary data.</text>
</comment>
<sequence length="113" mass="13292">MKRLLILMGIIFLLSACTSIREREEPVVYKGYYIGGNEVRSYRLDGTEEWMWVVDNTSEVEKKYQSFKLKPYEEVYLEVEGVIRDNDTPGELSKDYEKLIEIHTIIKIIPLVN</sequence>
<organism evidence="1 2">
    <name type="scientific">Propionigenium maris DSM 9537</name>
    <dbReference type="NCBI Taxonomy" id="1123000"/>
    <lineage>
        <taxon>Bacteria</taxon>
        <taxon>Fusobacteriati</taxon>
        <taxon>Fusobacteriota</taxon>
        <taxon>Fusobacteriia</taxon>
        <taxon>Fusobacteriales</taxon>
        <taxon>Fusobacteriaceae</taxon>
        <taxon>Propionigenium</taxon>
    </lineage>
</organism>
<evidence type="ECO:0000313" key="1">
    <source>
        <dbReference type="EMBL" id="GLI55126.1"/>
    </source>
</evidence>
<accession>A0A9W6LLB0</accession>
<dbReference type="AlphaFoldDB" id="A0A9W6LLB0"/>
<protein>
    <submittedName>
        <fullName evidence="1">Uncharacterized protein</fullName>
    </submittedName>
</protein>
<dbReference type="InterPro" id="IPR038139">
    <property type="entry name" value="NlpE_C_sf"/>
</dbReference>
<gene>
    <name evidence="1" type="ORF">PM10SUCC1_06410</name>
</gene>